<dbReference type="AlphaFoldDB" id="A0A2N5UNR3"/>
<feature type="compositionally biased region" description="Polar residues" evidence="1">
    <location>
        <begin position="244"/>
        <end position="261"/>
    </location>
</feature>
<evidence type="ECO:0000256" key="1">
    <source>
        <dbReference type="SAM" id="MobiDB-lite"/>
    </source>
</evidence>
<comment type="caution">
    <text evidence="2">The sequence shown here is derived from an EMBL/GenBank/DDBJ whole genome shotgun (WGS) entry which is preliminary data.</text>
</comment>
<name>A0A2N5UNR3_9BASI</name>
<evidence type="ECO:0008006" key="4">
    <source>
        <dbReference type="Google" id="ProtNLM"/>
    </source>
</evidence>
<sequence length="274" mass="29379">MSKPKIPSTVVTPSSTGGSITVPPAIWAKMQLLLALLPDQTKQAESTSLPPEEPPAALSPAINHPDAEVDSSLEASIYQESSLNCPIANSNASIHNSQASSSWIDTNHNQTADIDVIPNKNFKATTPLVVITDIEGYNFSTSGPLDPPPPARFGSMDDLVAFSQSWAKNHGYAIAKSSSHPGKNVYIKCDWSSHFCGTIMNNSCLKTASTKINFPFHIKGLIPTSKKITNKVWTLEVLNSTHNHNPSDGASSHAAQKNSYPSSTTISTSYHKPT</sequence>
<dbReference type="EMBL" id="PGCJ01000195">
    <property type="protein sequence ID" value="PLW39401.1"/>
    <property type="molecule type" value="Genomic_DNA"/>
</dbReference>
<evidence type="ECO:0000313" key="3">
    <source>
        <dbReference type="Proteomes" id="UP000235388"/>
    </source>
</evidence>
<protein>
    <recommendedName>
        <fullName evidence="4">FAR1 domain-containing protein</fullName>
    </recommendedName>
</protein>
<accession>A0A2N5UNR3</accession>
<feature type="region of interest" description="Disordered" evidence="1">
    <location>
        <begin position="244"/>
        <end position="274"/>
    </location>
</feature>
<feature type="compositionally biased region" description="Low complexity" evidence="1">
    <location>
        <begin position="262"/>
        <end position="274"/>
    </location>
</feature>
<gene>
    <name evidence="2" type="ORF">PCANC_14868</name>
</gene>
<dbReference type="Proteomes" id="UP000235388">
    <property type="component" value="Unassembled WGS sequence"/>
</dbReference>
<evidence type="ECO:0000313" key="2">
    <source>
        <dbReference type="EMBL" id="PLW39401.1"/>
    </source>
</evidence>
<proteinExistence type="predicted"/>
<reference evidence="2 3" key="1">
    <citation type="submission" date="2017-11" db="EMBL/GenBank/DDBJ databases">
        <title>De novo assembly and phasing of dikaryotic genomes from two isolates of Puccinia coronata f. sp. avenae, the causal agent of oat crown rust.</title>
        <authorList>
            <person name="Miller M.E."/>
            <person name="Zhang Y."/>
            <person name="Omidvar V."/>
            <person name="Sperschneider J."/>
            <person name="Schwessinger B."/>
            <person name="Raley C."/>
            <person name="Palmer J.M."/>
            <person name="Garnica D."/>
            <person name="Upadhyaya N."/>
            <person name="Rathjen J."/>
            <person name="Taylor J.M."/>
            <person name="Park R.F."/>
            <person name="Dodds P.N."/>
            <person name="Hirsch C.D."/>
            <person name="Kianian S.F."/>
            <person name="Figueroa M."/>
        </authorList>
    </citation>
    <scope>NUCLEOTIDE SEQUENCE [LARGE SCALE GENOMIC DNA]</scope>
    <source>
        <strain evidence="2">12NC29</strain>
    </source>
</reference>
<keyword evidence="3" id="KW-1185">Reference proteome</keyword>
<dbReference type="OrthoDB" id="2405024at2759"/>
<organism evidence="2 3">
    <name type="scientific">Puccinia coronata f. sp. avenae</name>
    <dbReference type="NCBI Taxonomy" id="200324"/>
    <lineage>
        <taxon>Eukaryota</taxon>
        <taxon>Fungi</taxon>
        <taxon>Dikarya</taxon>
        <taxon>Basidiomycota</taxon>
        <taxon>Pucciniomycotina</taxon>
        <taxon>Pucciniomycetes</taxon>
        <taxon>Pucciniales</taxon>
        <taxon>Pucciniaceae</taxon>
        <taxon>Puccinia</taxon>
    </lineage>
</organism>